<gene>
    <name evidence="1" type="ORF">L1987_36106</name>
</gene>
<dbReference type="EMBL" id="CM042029">
    <property type="protein sequence ID" value="KAI3793487.1"/>
    <property type="molecule type" value="Genomic_DNA"/>
</dbReference>
<reference evidence="1 2" key="2">
    <citation type="journal article" date="2022" name="Mol. Ecol. Resour.">
        <title>The genomes of chicory, endive, great burdock and yacon provide insights into Asteraceae paleo-polyploidization history and plant inulin production.</title>
        <authorList>
            <person name="Fan W."/>
            <person name="Wang S."/>
            <person name="Wang H."/>
            <person name="Wang A."/>
            <person name="Jiang F."/>
            <person name="Liu H."/>
            <person name="Zhao H."/>
            <person name="Xu D."/>
            <person name="Zhang Y."/>
        </authorList>
    </citation>
    <scope>NUCLEOTIDE SEQUENCE [LARGE SCALE GENOMIC DNA]</scope>
    <source>
        <strain evidence="2">cv. Yunnan</strain>
        <tissue evidence="1">Leaves</tissue>
    </source>
</reference>
<sequence length="231" mass="26927">MAFNMWGGGAAGFTDNFVRECGTTFAKRVNQATLDLILNEECFDDLNPTTYESQKAGYKQTVEDLGYHEQHIQCLKDIDQMSDLKELSSKSHLQNRVVFGAHLQALKAKYELFLGTNYKRHDYKEFDDELLKEFDNDLLKEYTRLTSEIWSDIEEIEAELKDNLVNELEPYKKTLYAARHKVLYPFCNDLYKVYPTLSLAVGEIVDVVVLEPDIVSTYERFRDWTRTNQSM</sequence>
<organism evidence="1 2">
    <name type="scientific">Smallanthus sonchifolius</name>
    <dbReference type="NCBI Taxonomy" id="185202"/>
    <lineage>
        <taxon>Eukaryota</taxon>
        <taxon>Viridiplantae</taxon>
        <taxon>Streptophyta</taxon>
        <taxon>Embryophyta</taxon>
        <taxon>Tracheophyta</taxon>
        <taxon>Spermatophyta</taxon>
        <taxon>Magnoliopsida</taxon>
        <taxon>eudicotyledons</taxon>
        <taxon>Gunneridae</taxon>
        <taxon>Pentapetalae</taxon>
        <taxon>asterids</taxon>
        <taxon>campanulids</taxon>
        <taxon>Asterales</taxon>
        <taxon>Asteraceae</taxon>
        <taxon>Asteroideae</taxon>
        <taxon>Heliantheae alliance</taxon>
        <taxon>Millerieae</taxon>
        <taxon>Smallanthus</taxon>
    </lineage>
</organism>
<reference evidence="2" key="1">
    <citation type="journal article" date="2022" name="Mol. Ecol. Resour.">
        <title>The genomes of chicory, endive, great burdock and yacon provide insights into Asteraceae palaeo-polyploidization history and plant inulin production.</title>
        <authorList>
            <person name="Fan W."/>
            <person name="Wang S."/>
            <person name="Wang H."/>
            <person name="Wang A."/>
            <person name="Jiang F."/>
            <person name="Liu H."/>
            <person name="Zhao H."/>
            <person name="Xu D."/>
            <person name="Zhang Y."/>
        </authorList>
    </citation>
    <scope>NUCLEOTIDE SEQUENCE [LARGE SCALE GENOMIC DNA]</scope>
    <source>
        <strain evidence="2">cv. Yunnan</strain>
    </source>
</reference>
<keyword evidence="2" id="KW-1185">Reference proteome</keyword>
<evidence type="ECO:0000313" key="1">
    <source>
        <dbReference type="EMBL" id="KAI3793487.1"/>
    </source>
</evidence>
<name>A0ACB9HD55_9ASTR</name>
<dbReference type="Proteomes" id="UP001056120">
    <property type="component" value="Linkage Group LG12"/>
</dbReference>
<proteinExistence type="predicted"/>
<comment type="caution">
    <text evidence="1">The sequence shown here is derived from an EMBL/GenBank/DDBJ whole genome shotgun (WGS) entry which is preliminary data.</text>
</comment>
<protein>
    <submittedName>
        <fullName evidence="1">Uncharacterized protein</fullName>
    </submittedName>
</protein>
<accession>A0ACB9HD55</accession>
<evidence type="ECO:0000313" key="2">
    <source>
        <dbReference type="Proteomes" id="UP001056120"/>
    </source>
</evidence>